<evidence type="ECO:0000256" key="3">
    <source>
        <dbReference type="ARBA" id="ARBA00022723"/>
    </source>
</evidence>
<dbReference type="SMART" id="SM00184">
    <property type="entry name" value="RING"/>
    <property type="match status" value="1"/>
</dbReference>
<evidence type="ECO:0000313" key="12">
    <source>
        <dbReference type="EMBL" id="KAJ1969488.1"/>
    </source>
</evidence>
<proteinExistence type="predicted"/>
<keyword evidence="5" id="KW-0862">Zinc</keyword>
<dbReference type="CDD" id="cd16454">
    <property type="entry name" value="RING-H2_PA-TM-RING"/>
    <property type="match status" value="1"/>
</dbReference>
<keyword evidence="6 10" id="KW-1133">Transmembrane helix</keyword>
<gene>
    <name evidence="12" type="ORF">IWQ62_000598</name>
</gene>
<evidence type="ECO:0000256" key="1">
    <source>
        <dbReference type="ARBA" id="ARBA00004167"/>
    </source>
</evidence>
<keyword evidence="2 10" id="KW-0812">Transmembrane</keyword>
<feature type="region of interest" description="Disordered" evidence="9">
    <location>
        <begin position="225"/>
        <end position="244"/>
    </location>
</feature>
<evidence type="ECO:0000256" key="8">
    <source>
        <dbReference type="PROSITE-ProRule" id="PRU00175"/>
    </source>
</evidence>
<dbReference type="OrthoDB" id="8062037at2759"/>
<dbReference type="Proteomes" id="UP001150925">
    <property type="component" value="Unassembled WGS sequence"/>
</dbReference>
<evidence type="ECO:0000256" key="9">
    <source>
        <dbReference type="SAM" id="MobiDB-lite"/>
    </source>
</evidence>
<evidence type="ECO:0000256" key="4">
    <source>
        <dbReference type="ARBA" id="ARBA00022771"/>
    </source>
</evidence>
<feature type="region of interest" description="Disordered" evidence="9">
    <location>
        <begin position="1"/>
        <end position="45"/>
    </location>
</feature>
<evidence type="ECO:0000259" key="11">
    <source>
        <dbReference type="PROSITE" id="PS50089"/>
    </source>
</evidence>
<dbReference type="PROSITE" id="PS50089">
    <property type="entry name" value="ZF_RING_2"/>
    <property type="match status" value="1"/>
</dbReference>
<evidence type="ECO:0000256" key="2">
    <source>
        <dbReference type="ARBA" id="ARBA00022692"/>
    </source>
</evidence>
<keyword evidence="7 10" id="KW-0472">Membrane</keyword>
<evidence type="ECO:0000256" key="6">
    <source>
        <dbReference type="ARBA" id="ARBA00022989"/>
    </source>
</evidence>
<dbReference type="AlphaFoldDB" id="A0A9W8EA02"/>
<dbReference type="InterPro" id="IPR013083">
    <property type="entry name" value="Znf_RING/FYVE/PHD"/>
</dbReference>
<accession>A0A9W8EA02</accession>
<dbReference type="GO" id="GO:0008270">
    <property type="term" value="F:zinc ion binding"/>
    <property type="evidence" value="ECO:0007669"/>
    <property type="project" value="UniProtKB-KW"/>
</dbReference>
<dbReference type="Gene3D" id="3.30.40.10">
    <property type="entry name" value="Zinc/RING finger domain, C3HC4 (zinc finger)"/>
    <property type="match status" value="1"/>
</dbReference>
<dbReference type="Pfam" id="PF13639">
    <property type="entry name" value="zf-RING_2"/>
    <property type="match status" value="1"/>
</dbReference>
<dbReference type="PANTHER" id="PTHR47168:SF1">
    <property type="entry name" value="OS02G0798600 PROTEIN"/>
    <property type="match status" value="1"/>
</dbReference>
<evidence type="ECO:0000256" key="10">
    <source>
        <dbReference type="SAM" id="Phobius"/>
    </source>
</evidence>
<dbReference type="PANTHER" id="PTHR47168">
    <property type="entry name" value="RING ZINC FINGER DOMAIN SUPERFAMILY PROTEIN-RELATED"/>
    <property type="match status" value="1"/>
</dbReference>
<dbReference type="InterPro" id="IPR001841">
    <property type="entry name" value="Znf_RING"/>
</dbReference>
<reference evidence="12" key="1">
    <citation type="submission" date="2022-07" db="EMBL/GenBank/DDBJ databases">
        <title>Phylogenomic reconstructions and comparative analyses of Kickxellomycotina fungi.</title>
        <authorList>
            <person name="Reynolds N.K."/>
            <person name="Stajich J.E."/>
            <person name="Barry K."/>
            <person name="Grigoriev I.V."/>
            <person name="Crous P."/>
            <person name="Smith M.E."/>
        </authorList>
    </citation>
    <scope>NUCLEOTIDE SEQUENCE</scope>
    <source>
        <strain evidence="12">RSA 1196</strain>
    </source>
</reference>
<keyword evidence="3" id="KW-0479">Metal-binding</keyword>
<feature type="region of interest" description="Disordered" evidence="9">
    <location>
        <begin position="155"/>
        <end position="196"/>
    </location>
</feature>
<dbReference type="GO" id="GO:0016020">
    <property type="term" value="C:membrane"/>
    <property type="evidence" value="ECO:0007669"/>
    <property type="project" value="UniProtKB-SubCell"/>
</dbReference>
<organism evidence="12 13">
    <name type="scientific">Dispira parvispora</name>
    <dbReference type="NCBI Taxonomy" id="1520584"/>
    <lineage>
        <taxon>Eukaryota</taxon>
        <taxon>Fungi</taxon>
        <taxon>Fungi incertae sedis</taxon>
        <taxon>Zoopagomycota</taxon>
        <taxon>Kickxellomycotina</taxon>
        <taxon>Dimargaritomycetes</taxon>
        <taxon>Dimargaritales</taxon>
        <taxon>Dimargaritaceae</taxon>
        <taxon>Dispira</taxon>
    </lineage>
</organism>
<sequence length="819" mass="87452">MEGDQHSKEASNPPVKEGTIVTPDTPSALGLVGHHGKVDTGVTTATPTTIPGKGLRSHTISYFHQPFILPSATAPGAGWGHQETTPLTAGSAGMLAATAAGAHGHVGCVAPSPLSKVAYLYHSNMLESSSASSSLSASDQSMPVEDLVTPNHTVSSAPAIVSDPSCHMSDAWPSGGSSNNRDATGLLGGAQVSNGDVREMQPGAKRLSSLGLSLLEVGHRLGAPMSAPLSESREAQSDSLHSGPLSCRIEGRVGAVGVLPGGDDYFSFPTEPLQNNLSHLNQHYSLKVYLVNGPVQGGYQQVLVDQIALTSWTSDKAHTGNVDEARSLTDKGIQGILSDSHVPVHTGEPSLRLNSQRQGISYFSCHDPMLSTRERELSPDRIMALILYQPVNRPCLPKAEKVVQDLASKVPVFFHTAPRDLFSEIRAYVDQHHVPYTLVVGAIEGPVGQLNEPMPDSTKDHSSSLTPGPVVETSFLVYVACAVLGIMTIGSVGLLVHRYYCQRNRRPQGASGSYTITIADLGNNNHPALGNTGSVKRGIDAEVLKRFPVQKYTPELVGKCRMGSPVDAYSPRQAKCDRDAWPNHSQTPIMQKVTTISRVDCKASQAESLDEEALRNQEFLVGLDLAGELPKVPTLAQRVTTAATLPRLRSSGSGGNLATATSSIHTLTDLFDVTAIPITPPMLPTRPSSGFDRWTSQDLCPICLCEFQVGEHVRVLPCHHPFHCECIDPWLLYVSTVCPMCKSNMSEAIHSSAGGLSEHSMVAPNVGIPRPVRLSSLGISPPNPTTGRVEYQQNRLPLILNWFAETNTTACPDPSLVEP</sequence>
<evidence type="ECO:0000256" key="5">
    <source>
        <dbReference type="ARBA" id="ARBA00022833"/>
    </source>
</evidence>
<evidence type="ECO:0000313" key="13">
    <source>
        <dbReference type="Proteomes" id="UP001150925"/>
    </source>
</evidence>
<feature type="domain" description="RING-type" evidence="11">
    <location>
        <begin position="700"/>
        <end position="742"/>
    </location>
</feature>
<name>A0A9W8EA02_9FUNG</name>
<feature type="transmembrane region" description="Helical" evidence="10">
    <location>
        <begin position="475"/>
        <end position="496"/>
    </location>
</feature>
<keyword evidence="4 8" id="KW-0863">Zinc-finger</keyword>
<dbReference type="EMBL" id="JANBPY010000054">
    <property type="protein sequence ID" value="KAJ1969488.1"/>
    <property type="molecule type" value="Genomic_DNA"/>
</dbReference>
<keyword evidence="13" id="KW-1185">Reference proteome</keyword>
<dbReference type="InterPro" id="IPR051653">
    <property type="entry name" value="E3_ligase_sorting_rcpt"/>
</dbReference>
<evidence type="ECO:0000256" key="7">
    <source>
        <dbReference type="ARBA" id="ARBA00023136"/>
    </source>
</evidence>
<comment type="caution">
    <text evidence="12">The sequence shown here is derived from an EMBL/GenBank/DDBJ whole genome shotgun (WGS) entry which is preliminary data.</text>
</comment>
<dbReference type="SUPFAM" id="SSF57850">
    <property type="entry name" value="RING/U-box"/>
    <property type="match status" value="1"/>
</dbReference>
<protein>
    <recommendedName>
        <fullName evidence="11">RING-type domain-containing protein</fullName>
    </recommendedName>
</protein>
<comment type="subcellular location">
    <subcellularLocation>
        <location evidence="1">Membrane</location>
        <topology evidence="1">Single-pass membrane protein</topology>
    </subcellularLocation>
</comment>